<protein>
    <recommendedName>
        <fullName evidence="5">Ycf66 family protein</fullName>
    </recommendedName>
</protein>
<evidence type="ECO:0000256" key="1">
    <source>
        <dbReference type="SAM" id="MobiDB-lite"/>
    </source>
</evidence>
<reference evidence="3" key="1">
    <citation type="submission" date="2020-10" db="EMBL/GenBank/DDBJ databases">
        <authorList>
            <person name="Castelo-Branco R."/>
            <person name="Eusebio N."/>
            <person name="Adriana R."/>
            <person name="Vieira A."/>
            <person name="Brugerolle De Fraissinette N."/>
            <person name="Rezende De Castro R."/>
            <person name="Schneider M.P."/>
            <person name="Vasconcelos V."/>
            <person name="Leao P.N."/>
        </authorList>
    </citation>
    <scope>NUCLEOTIDE SEQUENCE</scope>
    <source>
        <strain evidence="3">LEGE 11467</strain>
    </source>
</reference>
<dbReference type="InterPro" id="IPR010004">
    <property type="entry name" value="Uncharacterised_Ycf66"/>
</dbReference>
<keyword evidence="2" id="KW-1133">Transmembrane helix</keyword>
<name>A0A928W2D6_9CYAN</name>
<evidence type="ECO:0000313" key="4">
    <source>
        <dbReference type="Proteomes" id="UP000621799"/>
    </source>
</evidence>
<evidence type="ECO:0000256" key="2">
    <source>
        <dbReference type="SAM" id="Phobius"/>
    </source>
</evidence>
<organism evidence="3 4">
    <name type="scientific">Zarconia navalis LEGE 11467</name>
    <dbReference type="NCBI Taxonomy" id="1828826"/>
    <lineage>
        <taxon>Bacteria</taxon>
        <taxon>Bacillati</taxon>
        <taxon>Cyanobacteriota</taxon>
        <taxon>Cyanophyceae</taxon>
        <taxon>Oscillatoriophycideae</taxon>
        <taxon>Oscillatoriales</taxon>
        <taxon>Oscillatoriales incertae sedis</taxon>
        <taxon>Zarconia</taxon>
        <taxon>Zarconia navalis</taxon>
    </lineage>
</organism>
<keyword evidence="2" id="KW-0812">Transmembrane</keyword>
<keyword evidence="4" id="KW-1185">Reference proteome</keyword>
<gene>
    <name evidence="3" type="ORF">IQ235_18085</name>
</gene>
<feature type="compositionally biased region" description="Low complexity" evidence="1">
    <location>
        <begin position="283"/>
        <end position="295"/>
    </location>
</feature>
<evidence type="ECO:0008006" key="5">
    <source>
        <dbReference type="Google" id="ProtNLM"/>
    </source>
</evidence>
<feature type="transmembrane region" description="Helical" evidence="2">
    <location>
        <begin position="38"/>
        <end position="57"/>
    </location>
</feature>
<sequence length="380" mass="42296">MVNFGFGLAGFIGLALVAAGVGLYVLRSLRPTLARDHDIFFAAVALLCGGILMFQGWRLDPILLFGQFLMTGSAAFFAVESIRLRGIVTQQAKRNTPIVDDERSVSSSYQAYGYEPYEAELEEIEPARDYPPQRTDRYIPGSREGRRPARDAYSRDPYSTQSERRRPPSRSASGAARPVPGGKKRTRPPRPPESPRRTTSSYDGWEEPGYPDPTSRSRPTRPANSRPPSSSKRPRPSSAPYASPDRDLRVDATPVDYTDYDRPSSSRTNGDMDGTSRDDRGGRSSNSPRSRTNSNLDLGGTSTGYNDYSASSYSDYSLDDDDAENTSTDYTQYPYSKPPTAKPKKDLDLKSPPSDYDDYPCVDRPEEEDNSSDRFDNDNY</sequence>
<evidence type="ECO:0000313" key="3">
    <source>
        <dbReference type="EMBL" id="MBE9042673.1"/>
    </source>
</evidence>
<feature type="compositionally biased region" description="Low complexity" evidence="1">
    <location>
        <begin position="307"/>
        <end position="316"/>
    </location>
</feature>
<feature type="region of interest" description="Disordered" evidence="1">
    <location>
        <begin position="122"/>
        <end position="380"/>
    </location>
</feature>
<feature type="transmembrane region" description="Helical" evidence="2">
    <location>
        <begin position="63"/>
        <end position="84"/>
    </location>
</feature>
<dbReference type="Pfam" id="PF07444">
    <property type="entry name" value="Ycf66_N"/>
    <property type="match status" value="1"/>
</dbReference>
<dbReference type="EMBL" id="JADEXN010000408">
    <property type="protein sequence ID" value="MBE9042673.1"/>
    <property type="molecule type" value="Genomic_DNA"/>
</dbReference>
<comment type="caution">
    <text evidence="3">The sequence shown here is derived from an EMBL/GenBank/DDBJ whole genome shotgun (WGS) entry which is preliminary data.</text>
</comment>
<feature type="compositionally biased region" description="Basic and acidic residues" evidence="1">
    <location>
        <begin position="371"/>
        <end position="380"/>
    </location>
</feature>
<proteinExistence type="predicted"/>
<feature type="compositionally biased region" description="Low complexity" evidence="1">
    <location>
        <begin position="169"/>
        <end position="178"/>
    </location>
</feature>
<dbReference type="RefSeq" id="WP_264322823.1">
    <property type="nucleotide sequence ID" value="NZ_JADEXN010000408.1"/>
</dbReference>
<accession>A0A928W2D6</accession>
<feature type="compositionally biased region" description="Polar residues" evidence="1">
    <location>
        <begin position="325"/>
        <end position="334"/>
    </location>
</feature>
<dbReference type="Proteomes" id="UP000621799">
    <property type="component" value="Unassembled WGS sequence"/>
</dbReference>
<dbReference type="AlphaFoldDB" id="A0A928W2D6"/>
<feature type="transmembrane region" description="Helical" evidence="2">
    <location>
        <begin position="6"/>
        <end position="26"/>
    </location>
</feature>
<feature type="compositionally biased region" description="Basic and acidic residues" evidence="1">
    <location>
        <begin position="143"/>
        <end position="154"/>
    </location>
</feature>
<feature type="compositionally biased region" description="Acidic residues" evidence="1">
    <location>
        <begin position="355"/>
        <end position="370"/>
    </location>
</feature>
<keyword evidence="2" id="KW-0472">Membrane</keyword>
<feature type="compositionally biased region" description="Low complexity" evidence="1">
    <location>
        <begin position="212"/>
        <end position="243"/>
    </location>
</feature>